<organism evidence="2 3">
    <name type="scientific">Zootermopsis nevadensis</name>
    <name type="common">Dampwood termite</name>
    <dbReference type="NCBI Taxonomy" id="136037"/>
    <lineage>
        <taxon>Eukaryota</taxon>
        <taxon>Metazoa</taxon>
        <taxon>Ecdysozoa</taxon>
        <taxon>Arthropoda</taxon>
        <taxon>Hexapoda</taxon>
        <taxon>Insecta</taxon>
        <taxon>Pterygota</taxon>
        <taxon>Neoptera</taxon>
        <taxon>Polyneoptera</taxon>
        <taxon>Dictyoptera</taxon>
        <taxon>Blattodea</taxon>
        <taxon>Blattoidea</taxon>
        <taxon>Termitoidae</taxon>
        <taxon>Termopsidae</taxon>
        <taxon>Zootermopsis</taxon>
    </lineage>
</organism>
<feature type="region of interest" description="Disordered" evidence="1">
    <location>
        <begin position="1"/>
        <end position="47"/>
    </location>
</feature>
<evidence type="ECO:0000313" key="3">
    <source>
        <dbReference type="Proteomes" id="UP000027135"/>
    </source>
</evidence>
<name>A0A067QUC3_ZOONE</name>
<sequence length="122" mass="13394">MQGLAPPDFQHISTPTAVVPGSADQTTHTATSEDDGSVASSPAGDNHNTLADLSAQFRLLELDGSADSLDQVKHFSYLFVEGYWLGEDRTEVMRCSWEESGTAPVTERVAYRQKYARVQFII</sequence>
<gene>
    <name evidence="2" type="ORF">L798_11993</name>
</gene>
<proteinExistence type="predicted"/>
<evidence type="ECO:0000256" key="1">
    <source>
        <dbReference type="SAM" id="MobiDB-lite"/>
    </source>
</evidence>
<dbReference type="Proteomes" id="UP000027135">
    <property type="component" value="Unassembled WGS sequence"/>
</dbReference>
<dbReference type="AlphaFoldDB" id="A0A067QUC3"/>
<dbReference type="EMBL" id="KK852929">
    <property type="protein sequence ID" value="KDR13660.1"/>
    <property type="molecule type" value="Genomic_DNA"/>
</dbReference>
<protein>
    <submittedName>
        <fullName evidence="2">Uncharacterized protein</fullName>
    </submittedName>
</protein>
<keyword evidence="3" id="KW-1185">Reference proteome</keyword>
<accession>A0A067QUC3</accession>
<reference evidence="2 3" key="1">
    <citation type="journal article" date="2014" name="Nat. Commun.">
        <title>Molecular traces of alternative social organization in a termite genome.</title>
        <authorList>
            <person name="Terrapon N."/>
            <person name="Li C."/>
            <person name="Robertson H.M."/>
            <person name="Ji L."/>
            <person name="Meng X."/>
            <person name="Booth W."/>
            <person name="Chen Z."/>
            <person name="Childers C.P."/>
            <person name="Glastad K.M."/>
            <person name="Gokhale K."/>
            <person name="Gowin J."/>
            <person name="Gronenberg W."/>
            <person name="Hermansen R.A."/>
            <person name="Hu H."/>
            <person name="Hunt B.G."/>
            <person name="Huylmans A.K."/>
            <person name="Khalil S.M."/>
            <person name="Mitchell R.D."/>
            <person name="Munoz-Torres M.C."/>
            <person name="Mustard J.A."/>
            <person name="Pan H."/>
            <person name="Reese J.T."/>
            <person name="Scharf M.E."/>
            <person name="Sun F."/>
            <person name="Vogel H."/>
            <person name="Xiao J."/>
            <person name="Yang W."/>
            <person name="Yang Z."/>
            <person name="Yang Z."/>
            <person name="Zhou J."/>
            <person name="Zhu J."/>
            <person name="Brent C.S."/>
            <person name="Elsik C.G."/>
            <person name="Goodisman M.A."/>
            <person name="Liberles D.A."/>
            <person name="Roe R.M."/>
            <person name="Vargo E.L."/>
            <person name="Vilcinskas A."/>
            <person name="Wang J."/>
            <person name="Bornberg-Bauer E."/>
            <person name="Korb J."/>
            <person name="Zhang G."/>
            <person name="Liebig J."/>
        </authorList>
    </citation>
    <scope>NUCLEOTIDE SEQUENCE [LARGE SCALE GENOMIC DNA]</scope>
    <source>
        <tissue evidence="2">Whole organism</tissue>
    </source>
</reference>
<dbReference type="InParanoid" id="A0A067QUC3"/>
<evidence type="ECO:0000313" key="2">
    <source>
        <dbReference type="EMBL" id="KDR13660.1"/>
    </source>
</evidence>